<keyword evidence="1" id="KW-0472">Membrane</keyword>
<gene>
    <name evidence="2" type="ORF">HMPREF0322_00385</name>
</gene>
<sequence length="90" mass="8918">MSIMDFQVYDIAIVPLIVGMVALATGLGLPKKFAPVVAVALGVAVGIFYVAPGDVPQGVLAGAALGLSSVGLYSGAKNTAQGLKDGGETK</sequence>
<evidence type="ECO:0000313" key="3">
    <source>
        <dbReference type="Proteomes" id="UP000004416"/>
    </source>
</evidence>
<dbReference type="AlphaFoldDB" id="G9XHG0"/>
<evidence type="ECO:0000313" key="2">
    <source>
        <dbReference type="EMBL" id="EHL08962.1"/>
    </source>
</evidence>
<dbReference type="Proteomes" id="UP000004416">
    <property type="component" value="Unassembled WGS sequence"/>
</dbReference>
<dbReference type="EMBL" id="AFZX01000010">
    <property type="protein sequence ID" value="EHL08962.1"/>
    <property type="molecule type" value="Genomic_DNA"/>
</dbReference>
<keyword evidence="1" id="KW-1133">Transmembrane helix</keyword>
<reference evidence="2 3" key="1">
    <citation type="submission" date="2011-08" db="EMBL/GenBank/DDBJ databases">
        <authorList>
            <person name="Weinstock G."/>
            <person name="Sodergren E."/>
            <person name="Clifton S."/>
            <person name="Fulton L."/>
            <person name="Fulton B."/>
            <person name="Courtney L."/>
            <person name="Fronick C."/>
            <person name="Harrison M."/>
            <person name="Strong C."/>
            <person name="Farmer C."/>
            <person name="Delahaunty K."/>
            <person name="Markovic C."/>
            <person name="Hall O."/>
            <person name="Minx P."/>
            <person name="Tomlinson C."/>
            <person name="Mitreva M."/>
            <person name="Hou S."/>
            <person name="Chen J."/>
            <person name="Wollam A."/>
            <person name="Pepin K.H."/>
            <person name="Johnson M."/>
            <person name="Bhonagiri V."/>
            <person name="Zhang X."/>
            <person name="Suruliraj S."/>
            <person name="Warren W."/>
            <person name="Chinwalla A."/>
            <person name="Mardis E.R."/>
            <person name="Wilson R.K."/>
        </authorList>
    </citation>
    <scope>NUCLEOTIDE SEQUENCE [LARGE SCALE GENOMIC DNA]</scope>
    <source>
        <strain evidence="2 3">DP7</strain>
    </source>
</reference>
<feature type="transmembrane region" description="Helical" evidence="1">
    <location>
        <begin position="33"/>
        <end position="51"/>
    </location>
</feature>
<feature type="transmembrane region" description="Helical" evidence="1">
    <location>
        <begin position="57"/>
        <end position="76"/>
    </location>
</feature>
<organism evidence="2 3">
    <name type="scientific">Desulfitobacterium hafniense DP7</name>
    <dbReference type="NCBI Taxonomy" id="537010"/>
    <lineage>
        <taxon>Bacteria</taxon>
        <taxon>Bacillati</taxon>
        <taxon>Bacillota</taxon>
        <taxon>Clostridia</taxon>
        <taxon>Eubacteriales</taxon>
        <taxon>Desulfitobacteriaceae</taxon>
        <taxon>Desulfitobacterium</taxon>
    </lineage>
</organism>
<evidence type="ECO:0000256" key="1">
    <source>
        <dbReference type="SAM" id="Phobius"/>
    </source>
</evidence>
<comment type="caution">
    <text evidence="2">The sequence shown here is derived from an EMBL/GenBank/DDBJ whole genome shotgun (WGS) entry which is preliminary data.</text>
</comment>
<keyword evidence="1" id="KW-0812">Transmembrane</keyword>
<dbReference type="RefSeq" id="WP_005808480.1">
    <property type="nucleotide sequence ID" value="NZ_JH414441.1"/>
</dbReference>
<protein>
    <recommendedName>
        <fullName evidence="4">Holin</fullName>
    </recommendedName>
</protein>
<evidence type="ECO:0008006" key="4">
    <source>
        <dbReference type="Google" id="ProtNLM"/>
    </source>
</evidence>
<proteinExistence type="predicted"/>
<dbReference type="HOGENOM" id="CLU_184244_0_0_9"/>
<feature type="transmembrane region" description="Helical" evidence="1">
    <location>
        <begin position="6"/>
        <end position="26"/>
    </location>
</feature>
<name>G9XHG0_DESHA</name>
<accession>G9XHG0</accession>